<feature type="compositionally biased region" description="Polar residues" evidence="1">
    <location>
        <begin position="459"/>
        <end position="473"/>
    </location>
</feature>
<comment type="caution">
    <text evidence="3">The sequence shown here is derived from an EMBL/GenBank/DDBJ whole genome shotgun (WGS) entry which is preliminary data.</text>
</comment>
<dbReference type="PANTHER" id="PTHR11544">
    <property type="entry name" value="COLD SHOCK DOMAIN CONTAINING PROTEINS"/>
    <property type="match status" value="1"/>
</dbReference>
<protein>
    <recommendedName>
        <fullName evidence="2">CSD domain-containing protein</fullName>
    </recommendedName>
</protein>
<feature type="region of interest" description="Disordered" evidence="1">
    <location>
        <begin position="237"/>
        <end position="256"/>
    </location>
</feature>
<dbReference type="GO" id="GO:0003676">
    <property type="term" value="F:nucleic acid binding"/>
    <property type="evidence" value="ECO:0007669"/>
    <property type="project" value="InterPro"/>
</dbReference>
<dbReference type="InterPro" id="IPR019844">
    <property type="entry name" value="CSD_CS"/>
</dbReference>
<dbReference type="PROSITE" id="PS00352">
    <property type="entry name" value="CSD_1"/>
    <property type="match status" value="1"/>
</dbReference>
<dbReference type="OrthoDB" id="203339at2759"/>
<accession>A0A8S9WMX3</accession>
<sequence length="473" mass="51137">MEYFLPLLCGTVLFLRGTELLLRAERFGTPRPSTRRRSALDPGGETPRVQDVRACITSPPHNEEGPSKFSFPVNNNKPSVFPPVNRKKPPRKSRFPPLFGNTPDLTRQISGENGNLRFEGKISGKQQTAKTEPLLNNMVVNIQAEGEKEPAAGSTPAEKQGEIKGTTNKQFLALKVTGTVKWFNVKSGYGFINRKDTGEDVFVHQSAIIKNNPKKAVRSVGDGETVEFDVVEGEKGNEAANVTGPAGEAVKGSPYAADKRRGFRQWFFRGGPRSRGTRKPGMEVSDGEEAAEEDDGNQNDKPRRYRNRRFVSGGTGYYPRRPSNRPDKNGDKDGGEGGDDGGEEDGRPTGEQRAERGAPRGRGGRGRRYPVYRGGRQGGPPKSRQQQGDGGDGGAKEGGGGEGVTAERGGRGGRGRGRPRYRRPQRSQSQADKTPKNSEGGQNNEGNNDAAPAPAPPKETSQAVQNTTDESAA</sequence>
<evidence type="ECO:0000313" key="3">
    <source>
        <dbReference type="EMBL" id="KAF6198073.1"/>
    </source>
</evidence>
<dbReference type="Pfam" id="PF00313">
    <property type="entry name" value="CSD"/>
    <property type="match status" value="1"/>
</dbReference>
<feature type="region of interest" description="Disordered" evidence="1">
    <location>
        <begin position="60"/>
        <end position="111"/>
    </location>
</feature>
<dbReference type="InterPro" id="IPR002059">
    <property type="entry name" value="CSP_DNA-bd"/>
</dbReference>
<evidence type="ECO:0000313" key="4">
    <source>
        <dbReference type="Proteomes" id="UP000466442"/>
    </source>
</evidence>
<feature type="compositionally biased region" description="Low complexity" evidence="1">
    <location>
        <begin position="437"/>
        <end position="452"/>
    </location>
</feature>
<feature type="compositionally biased region" description="Basic and acidic residues" evidence="1">
    <location>
        <begin position="344"/>
        <end position="358"/>
    </location>
</feature>
<proteinExistence type="predicted"/>
<dbReference type="InterPro" id="IPR011129">
    <property type="entry name" value="CSD"/>
</dbReference>
<evidence type="ECO:0000256" key="1">
    <source>
        <dbReference type="SAM" id="MobiDB-lite"/>
    </source>
</evidence>
<feature type="compositionally biased region" description="Basic residues" evidence="1">
    <location>
        <begin position="85"/>
        <end position="94"/>
    </location>
</feature>
<organism evidence="3 4">
    <name type="scientific">Apolygus lucorum</name>
    <name type="common">Small green plant bug</name>
    <name type="synonym">Lygocoris lucorum</name>
    <dbReference type="NCBI Taxonomy" id="248454"/>
    <lineage>
        <taxon>Eukaryota</taxon>
        <taxon>Metazoa</taxon>
        <taxon>Ecdysozoa</taxon>
        <taxon>Arthropoda</taxon>
        <taxon>Hexapoda</taxon>
        <taxon>Insecta</taxon>
        <taxon>Pterygota</taxon>
        <taxon>Neoptera</taxon>
        <taxon>Paraneoptera</taxon>
        <taxon>Hemiptera</taxon>
        <taxon>Heteroptera</taxon>
        <taxon>Panheteroptera</taxon>
        <taxon>Cimicomorpha</taxon>
        <taxon>Miridae</taxon>
        <taxon>Mirini</taxon>
        <taxon>Apolygus</taxon>
    </lineage>
</organism>
<dbReference type="FunFam" id="2.40.50.140:FF:000274">
    <property type="entry name" value="Mitochondrial RNA binding protein"/>
    <property type="match status" value="1"/>
</dbReference>
<dbReference type="SUPFAM" id="SSF50249">
    <property type="entry name" value="Nucleic acid-binding proteins"/>
    <property type="match status" value="1"/>
</dbReference>
<feature type="domain" description="CSD" evidence="2">
    <location>
        <begin position="175"/>
        <end position="244"/>
    </location>
</feature>
<dbReference type="SMART" id="SM00357">
    <property type="entry name" value="CSP"/>
    <property type="match status" value="1"/>
</dbReference>
<dbReference type="InterPro" id="IPR012340">
    <property type="entry name" value="NA-bd_OB-fold"/>
</dbReference>
<feature type="compositionally biased region" description="Gly residues" evidence="1">
    <location>
        <begin position="388"/>
        <end position="403"/>
    </location>
</feature>
<evidence type="ECO:0000259" key="2">
    <source>
        <dbReference type="PROSITE" id="PS51857"/>
    </source>
</evidence>
<dbReference type="InterPro" id="IPR050181">
    <property type="entry name" value="Cold_shock_domain"/>
</dbReference>
<dbReference type="PRINTS" id="PR00050">
    <property type="entry name" value="COLDSHOCK"/>
</dbReference>
<name>A0A8S9WMX3_APOLU</name>
<dbReference type="CDD" id="cd04458">
    <property type="entry name" value="CSP_CDS"/>
    <property type="match status" value="1"/>
</dbReference>
<reference evidence="3" key="1">
    <citation type="journal article" date="2021" name="Mol. Ecol. Resour.">
        <title>Apolygus lucorum genome provides insights into omnivorousness and mesophyll feeding.</title>
        <authorList>
            <person name="Liu Y."/>
            <person name="Liu H."/>
            <person name="Wang H."/>
            <person name="Huang T."/>
            <person name="Liu B."/>
            <person name="Yang B."/>
            <person name="Yin L."/>
            <person name="Li B."/>
            <person name="Zhang Y."/>
            <person name="Zhang S."/>
            <person name="Jiang F."/>
            <person name="Zhang X."/>
            <person name="Ren Y."/>
            <person name="Wang B."/>
            <person name="Wang S."/>
            <person name="Lu Y."/>
            <person name="Wu K."/>
            <person name="Fan W."/>
            <person name="Wang G."/>
        </authorList>
    </citation>
    <scope>NUCLEOTIDE SEQUENCE</scope>
    <source>
        <strain evidence="3">12Hb</strain>
    </source>
</reference>
<feature type="compositionally biased region" description="Basic residues" evidence="1">
    <location>
        <begin position="411"/>
        <end position="425"/>
    </location>
</feature>
<dbReference type="Gene3D" id="2.40.50.140">
    <property type="entry name" value="Nucleic acid-binding proteins"/>
    <property type="match status" value="1"/>
</dbReference>
<dbReference type="Proteomes" id="UP000466442">
    <property type="component" value="Linkage Group LG16"/>
</dbReference>
<dbReference type="EMBL" id="WIXP02000016">
    <property type="protein sequence ID" value="KAF6198073.1"/>
    <property type="molecule type" value="Genomic_DNA"/>
</dbReference>
<dbReference type="AlphaFoldDB" id="A0A8S9WMX3"/>
<feature type="compositionally biased region" description="Basic and acidic residues" evidence="1">
    <location>
        <begin position="324"/>
        <end position="335"/>
    </location>
</feature>
<feature type="region of interest" description="Disordered" evidence="1">
    <location>
        <begin position="263"/>
        <end position="473"/>
    </location>
</feature>
<keyword evidence="4" id="KW-1185">Reference proteome</keyword>
<feature type="compositionally biased region" description="Acidic residues" evidence="1">
    <location>
        <begin position="285"/>
        <end position="297"/>
    </location>
</feature>
<gene>
    <name evidence="3" type="ORF">GE061_007819</name>
</gene>
<dbReference type="PROSITE" id="PS51857">
    <property type="entry name" value="CSD_2"/>
    <property type="match status" value="1"/>
</dbReference>